<evidence type="ECO:0000256" key="8">
    <source>
        <dbReference type="RuleBase" id="RU004506"/>
    </source>
</evidence>
<comment type="caution">
    <text evidence="10">The sequence shown here is derived from an EMBL/GenBank/DDBJ whole genome shotgun (WGS) entry which is preliminary data.</text>
</comment>
<evidence type="ECO:0000256" key="6">
    <source>
        <dbReference type="ARBA" id="ARBA00050776"/>
    </source>
</evidence>
<dbReference type="EC" id="2.8.1.7" evidence="3 8"/>
<comment type="similarity">
    <text evidence="2 8">Belongs to the class-V pyridoxal-phosphate-dependent aminotransferase family. Csd subfamily.</text>
</comment>
<dbReference type="PANTHER" id="PTHR43586:SF8">
    <property type="entry name" value="CYSTEINE DESULFURASE 1, CHLOROPLASTIC"/>
    <property type="match status" value="1"/>
</dbReference>
<dbReference type="EMBL" id="BMJQ01000014">
    <property type="protein sequence ID" value="GGF36952.1"/>
    <property type="molecule type" value="Genomic_DNA"/>
</dbReference>
<name>A0A8J2YXM1_9PROT</name>
<dbReference type="InterPro" id="IPR015424">
    <property type="entry name" value="PyrdxlP-dep_Trfase"/>
</dbReference>
<keyword evidence="4 8" id="KW-0808">Transferase</keyword>
<comment type="function">
    <text evidence="8">Catalyzes the removal of elemental sulfur and selenium atoms from L-cysteine, L-cystine, L-selenocysteine, and L-selenocystine to produce L-alanine.</text>
</comment>
<evidence type="ECO:0000256" key="5">
    <source>
        <dbReference type="ARBA" id="ARBA00022898"/>
    </source>
</evidence>
<evidence type="ECO:0000256" key="7">
    <source>
        <dbReference type="RuleBase" id="RU004504"/>
    </source>
</evidence>
<comment type="catalytic activity">
    <reaction evidence="6 8">
        <text>(sulfur carrier)-H + L-cysteine = (sulfur carrier)-SH + L-alanine</text>
        <dbReference type="Rhea" id="RHEA:43892"/>
        <dbReference type="Rhea" id="RHEA-COMP:14737"/>
        <dbReference type="Rhea" id="RHEA-COMP:14739"/>
        <dbReference type="ChEBI" id="CHEBI:29917"/>
        <dbReference type="ChEBI" id="CHEBI:35235"/>
        <dbReference type="ChEBI" id="CHEBI:57972"/>
        <dbReference type="ChEBI" id="CHEBI:64428"/>
        <dbReference type="EC" id="2.8.1.7"/>
    </reaction>
</comment>
<dbReference type="NCBIfam" id="TIGR01979">
    <property type="entry name" value="sufS"/>
    <property type="match status" value="1"/>
</dbReference>
<dbReference type="GO" id="GO:0030170">
    <property type="term" value="F:pyridoxal phosphate binding"/>
    <property type="evidence" value="ECO:0007669"/>
    <property type="project" value="UniProtKB-UniRule"/>
</dbReference>
<dbReference type="CDD" id="cd06453">
    <property type="entry name" value="SufS_like"/>
    <property type="match status" value="1"/>
</dbReference>
<dbReference type="GO" id="GO:0031071">
    <property type="term" value="F:cysteine desulfurase activity"/>
    <property type="evidence" value="ECO:0007669"/>
    <property type="project" value="UniProtKB-UniRule"/>
</dbReference>
<sequence>MSKDGDPRLVPVTAAPLSRPAFDPRVVKQDFPIFQNNPDVVFLDSAASAQKPQVVIDAVSKFYEQDYANVHRGVYGLSQRATDKYEAARETVRRFLNAKSAKEIVFVRGATEAINLVAQTWGLAMLKAGDEVIVTELEHHSNIVPWQMLRDRIGIKLVVAPIDATGGLDMAAFEERLSSRTKLVAVTHVANALGSVVPVEAIVEKAHKVGAKVLIDGCQAAPRMPLDVQAIGCDFYVFSGHKTYGPSGIGVLWGRYELLEAMPPWQGGGDMILQVTFEHTDFNEVPHKFEAGTPDITGTHGLAVALDYMEALGRDRILEHEERLTEYGADALARIPGVTLLGAGQRRLAVLSFEVDGIHPHDLATILDKHRVAVRAGHHCAQPLMDRLCVPATTRASFGIYNDESDVDALVAAVKAAKELFGR</sequence>
<dbReference type="AlphaFoldDB" id="A0A8J2YXM1"/>
<comment type="cofactor">
    <cofactor evidence="1 7">
        <name>pyridoxal 5'-phosphate</name>
        <dbReference type="ChEBI" id="CHEBI:597326"/>
    </cofactor>
</comment>
<gene>
    <name evidence="10" type="ORF">GCM10011611_49290</name>
</gene>
<evidence type="ECO:0000256" key="3">
    <source>
        <dbReference type="ARBA" id="ARBA00012239"/>
    </source>
</evidence>
<dbReference type="InterPro" id="IPR015421">
    <property type="entry name" value="PyrdxlP-dep_Trfase_major"/>
</dbReference>
<dbReference type="Gene3D" id="3.40.640.10">
    <property type="entry name" value="Type I PLP-dependent aspartate aminotransferase-like (Major domain)"/>
    <property type="match status" value="1"/>
</dbReference>
<dbReference type="RefSeq" id="WP_189050731.1">
    <property type="nucleotide sequence ID" value="NZ_BMJQ01000014.1"/>
</dbReference>
<protein>
    <recommendedName>
        <fullName evidence="3 8">Cysteine desulfurase</fullName>
        <ecNumber evidence="3 8">2.8.1.7</ecNumber>
    </recommendedName>
</protein>
<evidence type="ECO:0000259" key="9">
    <source>
        <dbReference type="Pfam" id="PF00266"/>
    </source>
</evidence>
<keyword evidence="11" id="KW-1185">Reference proteome</keyword>
<evidence type="ECO:0000256" key="4">
    <source>
        <dbReference type="ARBA" id="ARBA00022679"/>
    </source>
</evidence>
<dbReference type="InterPro" id="IPR010970">
    <property type="entry name" value="Cys_dSase_SufS"/>
</dbReference>
<dbReference type="Pfam" id="PF00266">
    <property type="entry name" value="Aminotran_5"/>
    <property type="match status" value="1"/>
</dbReference>
<evidence type="ECO:0000256" key="1">
    <source>
        <dbReference type="ARBA" id="ARBA00001933"/>
    </source>
</evidence>
<dbReference type="PANTHER" id="PTHR43586">
    <property type="entry name" value="CYSTEINE DESULFURASE"/>
    <property type="match status" value="1"/>
</dbReference>
<dbReference type="InterPro" id="IPR020578">
    <property type="entry name" value="Aminotrans_V_PyrdxlP_BS"/>
</dbReference>
<organism evidence="10 11">
    <name type="scientific">Aliidongia dinghuensis</name>
    <dbReference type="NCBI Taxonomy" id="1867774"/>
    <lineage>
        <taxon>Bacteria</taxon>
        <taxon>Pseudomonadati</taxon>
        <taxon>Pseudomonadota</taxon>
        <taxon>Alphaproteobacteria</taxon>
        <taxon>Rhodospirillales</taxon>
        <taxon>Dongiaceae</taxon>
        <taxon>Aliidongia</taxon>
    </lineage>
</organism>
<dbReference type="SUPFAM" id="SSF53383">
    <property type="entry name" value="PLP-dependent transferases"/>
    <property type="match status" value="1"/>
</dbReference>
<proteinExistence type="inferred from homology"/>
<dbReference type="GO" id="GO:0006534">
    <property type="term" value="P:cysteine metabolic process"/>
    <property type="evidence" value="ECO:0007669"/>
    <property type="project" value="UniProtKB-UniRule"/>
</dbReference>
<evidence type="ECO:0000256" key="2">
    <source>
        <dbReference type="ARBA" id="ARBA00010447"/>
    </source>
</evidence>
<reference evidence="10" key="2">
    <citation type="submission" date="2020-09" db="EMBL/GenBank/DDBJ databases">
        <authorList>
            <person name="Sun Q."/>
            <person name="Zhou Y."/>
        </authorList>
    </citation>
    <scope>NUCLEOTIDE SEQUENCE</scope>
    <source>
        <strain evidence="10">CGMCC 1.15725</strain>
    </source>
</reference>
<feature type="domain" description="Aminotransferase class V" evidence="9">
    <location>
        <begin position="41"/>
        <end position="410"/>
    </location>
</feature>
<dbReference type="InterPro" id="IPR015422">
    <property type="entry name" value="PyrdxlP-dep_Trfase_small"/>
</dbReference>
<evidence type="ECO:0000313" key="11">
    <source>
        <dbReference type="Proteomes" id="UP000646365"/>
    </source>
</evidence>
<dbReference type="Gene3D" id="3.90.1150.10">
    <property type="entry name" value="Aspartate Aminotransferase, domain 1"/>
    <property type="match status" value="1"/>
</dbReference>
<reference evidence="10" key="1">
    <citation type="journal article" date="2014" name="Int. J. Syst. Evol. Microbiol.">
        <title>Complete genome sequence of Corynebacterium casei LMG S-19264T (=DSM 44701T), isolated from a smear-ripened cheese.</title>
        <authorList>
            <consortium name="US DOE Joint Genome Institute (JGI-PGF)"/>
            <person name="Walter F."/>
            <person name="Albersmeier A."/>
            <person name="Kalinowski J."/>
            <person name="Ruckert C."/>
        </authorList>
    </citation>
    <scope>NUCLEOTIDE SEQUENCE</scope>
    <source>
        <strain evidence="10">CGMCC 1.15725</strain>
    </source>
</reference>
<keyword evidence="5 8" id="KW-0663">Pyridoxal phosphate</keyword>
<dbReference type="Proteomes" id="UP000646365">
    <property type="component" value="Unassembled WGS sequence"/>
</dbReference>
<dbReference type="InterPro" id="IPR000192">
    <property type="entry name" value="Aminotrans_V_dom"/>
</dbReference>
<evidence type="ECO:0000313" key="10">
    <source>
        <dbReference type="EMBL" id="GGF36952.1"/>
    </source>
</evidence>
<accession>A0A8J2YXM1</accession>
<dbReference type="PROSITE" id="PS00595">
    <property type="entry name" value="AA_TRANSFER_CLASS_5"/>
    <property type="match status" value="1"/>
</dbReference>